<dbReference type="PIRSF" id="PIRSF000699">
    <property type="entry name" value="PTS_IILac_III"/>
    <property type="match status" value="1"/>
</dbReference>
<organism evidence="8 9">
    <name type="scientific">Spiroplasma clarkii</name>
    <dbReference type="NCBI Taxonomy" id="2139"/>
    <lineage>
        <taxon>Bacteria</taxon>
        <taxon>Bacillati</taxon>
        <taxon>Mycoplasmatota</taxon>
        <taxon>Mollicutes</taxon>
        <taxon>Entomoplasmatales</taxon>
        <taxon>Spiroplasmataceae</taxon>
        <taxon>Spiroplasma</taxon>
    </lineage>
</organism>
<dbReference type="PANTHER" id="PTHR34382">
    <property type="entry name" value="PTS SYSTEM N,N'-DIACETYLCHITOBIOSE-SPECIFIC EIIA COMPONENT"/>
    <property type="match status" value="1"/>
</dbReference>
<gene>
    <name evidence="8" type="primary">celC</name>
    <name evidence="8" type="ORF">SCLAR_v1c04380</name>
</gene>
<evidence type="ECO:0000256" key="2">
    <source>
        <dbReference type="ARBA" id="ARBA00022597"/>
    </source>
</evidence>
<evidence type="ECO:0000313" key="9">
    <source>
        <dbReference type="Proteomes" id="UP000231179"/>
    </source>
</evidence>
<keyword evidence="6" id="KW-0460">Magnesium</keyword>
<keyword evidence="9" id="KW-1185">Reference proteome</keyword>
<dbReference type="Proteomes" id="UP000231179">
    <property type="component" value="Chromosome"/>
</dbReference>
<dbReference type="Pfam" id="PF02255">
    <property type="entry name" value="PTS_IIA"/>
    <property type="match status" value="1"/>
</dbReference>
<dbReference type="PROSITE" id="PS51095">
    <property type="entry name" value="PTS_EIIA_TYPE_3"/>
    <property type="match status" value="1"/>
</dbReference>
<feature type="binding site" evidence="6">
    <location>
        <position position="81"/>
    </location>
    <ligand>
        <name>Mg(2+)</name>
        <dbReference type="ChEBI" id="CHEBI:18420"/>
        <note>ligand shared between all trimeric partners</note>
    </ligand>
</feature>
<comment type="cofactor">
    <cofactor evidence="6">
        <name>Mg(2+)</name>
        <dbReference type="ChEBI" id="CHEBI:18420"/>
    </cofactor>
    <text evidence="6">Binds 1 Mg(2+) ion per trimer.</text>
</comment>
<evidence type="ECO:0000256" key="1">
    <source>
        <dbReference type="ARBA" id="ARBA00022448"/>
    </source>
</evidence>
<dbReference type="AlphaFoldDB" id="A0A1Y0L014"/>
<dbReference type="InterPro" id="IPR003188">
    <property type="entry name" value="PTS_IIA_lac/cel"/>
</dbReference>
<dbReference type="PANTHER" id="PTHR34382:SF10">
    <property type="entry name" value="PTS SYSTEM OLIGO-BETA-MANNOSIDE-SPECIFIC EIIA COMPONENT"/>
    <property type="match status" value="1"/>
</dbReference>
<protein>
    <submittedName>
        <fullName evidence="8">PTS system, cellobiose-specific IIA component</fullName>
    </submittedName>
</protein>
<evidence type="ECO:0000256" key="5">
    <source>
        <dbReference type="PIRSR" id="PIRSR000699-1"/>
    </source>
</evidence>
<keyword evidence="3" id="KW-0808">Transferase</keyword>
<feature type="modified residue" description="Phosphohistidine; by HPr" evidence="7">
    <location>
        <position position="78"/>
    </location>
</feature>
<proteinExistence type="predicted"/>
<sequence>MAKIDWNEISMNMIAYSGEAKSLAVFAIEKAENNQVLAALQDIKDAEELLISAEKLHLGVIVQEAQGIKLEFKILFMHAEDQMLSTQFFILTAKKLINLHQKVGELTAKLAS</sequence>
<keyword evidence="1" id="KW-0813">Transport</keyword>
<evidence type="ECO:0000256" key="4">
    <source>
        <dbReference type="ARBA" id="ARBA00022683"/>
    </source>
</evidence>
<evidence type="ECO:0000256" key="6">
    <source>
        <dbReference type="PIRSR" id="PIRSR000699-2"/>
    </source>
</evidence>
<dbReference type="Gene3D" id="1.20.58.80">
    <property type="entry name" value="Phosphotransferase system, lactose/cellobiose-type IIA subunit"/>
    <property type="match status" value="1"/>
</dbReference>
<dbReference type="RefSeq" id="WP_100254324.1">
    <property type="nucleotide sequence ID" value="NZ_CP015819.1"/>
</dbReference>
<dbReference type="KEGG" id="scla:SCLARK_00679"/>
<name>A0A1Y0L014_9MOLU</name>
<dbReference type="GO" id="GO:0009401">
    <property type="term" value="P:phosphoenolpyruvate-dependent sugar phosphotransferase system"/>
    <property type="evidence" value="ECO:0007669"/>
    <property type="project" value="UniProtKB-KW"/>
</dbReference>
<dbReference type="EMBL" id="CP024870">
    <property type="protein sequence ID" value="ATX70762.1"/>
    <property type="molecule type" value="Genomic_DNA"/>
</dbReference>
<dbReference type="GO" id="GO:0016740">
    <property type="term" value="F:transferase activity"/>
    <property type="evidence" value="ECO:0007669"/>
    <property type="project" value="UniProtKB-KW"/>
</dbReference>
<dbReference type="GO" id="GO:0046872">
    <property type="term" value="F:metal ion binding"/>
    <property type="evidence" value="ECO:0007669"/>
    <property type="project" value="UniProtKB-KW"/>
</dbReference>
<reference evidence="8 9" key="1">
    <citation type="submission" date="2017-11" db="EMBL/GenBank/DDBJ databases">
        <title>Complete genome sequence of Spiroplasma clarkii CN-5 (DSM 19994).</title>
        <authorList>
            <person name="Tsai Y.-M."/>
            <person name="Chang A."/>
            <person name="Lo W.-S."/>
            <person name="Kuo C.-H."/>
        </authorList>
    </citation>
    <scope>NUCLEOTIDE SEQUENCE [LARGE SCALE GENOMIC DNA]</scope>
    <source>
        <strain evidence="8 9">CN-5</strain>
    </source>
</reference>
<evidence type="ECO:0000313" key="8">
    <source>
        <dbReference type="EMBL" id="ATX70762.1"/>
    </source>
</evidence>
<dbReference type="OrthoDB" id="389577at2"/>
<evidence type="ECO:0000256" key="7">
    <source>
        <dbReference type="PROSITE-ProRule" id="PRU00418"/>
    </source>
</evidence>
<feature type="active site" description="Tele-phosphohistidine intermediate" evidence="5">
    <location>
        <position position="78"/>
    </location>
</feature>
<dbReference type="InterPro" id="IPR036542">
    <property type="entry name" value="PTS_IIA_lac/cel_sf"/>
</dbReference>
<evidence type="ECO:0000256" key="3">
    <source>
        <dbReference type="ARBA" id="ARBA00022679"/>
    </source>
</evidence>
<keyword evidence="2" id="KW-0762">Sugar transport</keyword>
<keyword evidence="4" id="KW-0598">Phosphotransferase system</keyword>
<accession>A0A1Y0L014</accession>
<dbReference type="SUPFAM" id="SSF46973">
    <property type="entry name" value="Enzyme IIa from lactose specific PTS, IIa-lac"/>
    <property type="match status" value="1"/>
</dbReference>
<keyword evidence="6" id="KW-0479">Metal-binding</keyword>